<evidence type="ECO:0000256" key="1">
    <source>
        <dbReference type="SAM" id="MobiDB-lite"/>
    </source>
</evidence>
<keyword evidence="2" id="KW-0812">Transmembrane</keyword>
<keyword evidence="4" id="KW-1185">Reference proteome</keyword>
<feature type="non-terminal residue" evidence="3">
    <location>
        <position position="1"/>
    </location>
</feature>
<name>A0AAD8ZF72_9TELE</name>
<sequence length="107" mass="11699">DLTPHPSTLGDTEIEQRDQTSSRDVEKQRLLFGMDFWTIVAIVSGGALVLLVLLGVCTCACYIHTRKHRRQRISAPAVNTKGFGVMLTLKQYGNSTISSAKVFGACT</sequence>
<feature type="transmembrane region" description="Helical" evidence="2">
    <location>
        <begin position="36"/>
        <end position="63"/>
    </location>
</feature>
<reference evidence="3" key="1">
    <citation type="submission" date="2023-03" db="EMBL/GenBank/DDBJ databases">
        <title>Electrophorus voltai genome.</title>
        <authorList>
            <person name="Bian C."/>
        </authorList>
    </citation>
    <scope>NUCLEOTIDE SEQUENCE</scope>
    <source>
        <strain evidence="3">CB-2022</strain>
        <tissue evidence="3">Muscle</tissue>
    </source>
</reference>
<feature type="compositionally biased region" description="Basic and acidic residues" evidence="1">
    <location>
        <begin position="14"/>
        <end position="23"/>
    </location>
</feature>
<protein>
    <submittedName>
        <fullName evidence="3">Uncharacterized protein</fullName>
    </submittedName>
</protein>
<evidence type="ECO:0000313" key="4">
    <source>
        <dbReference type="Proteomes" id="UP001239994"/>
    </source>
</evidence>
<dbReference type="Proteomes" id="UP001239994">
    <property type="component" value="Unassembled WGS sequence"/>
</dbReference>
<gene>
    <name evidence="3" type="ORF">P4O66_007970</name>
</gene>
<keyword evidence="2" id="KW-0472">Membrane</keyword>
<feature type="compositionally biased region" description="Polar residues" evidence="1">
    <location>
        <begin position="1"/>
        <end position="10"/>
    </location>
</feature>
<proteinExistence type="predicted"/>
<dbReference type="EMBL" id="JAROKS010000013">
    <property type="protein sequence ID" value="KAK1797920.1"/>
    <property type="molecule type" value="Genomic_DNA"/>
</dbReference>
<keyword evidence="2" id="KW-1133">Transmembrane helix</keyword>
<feature type="region of interest" description="Disordered" evidence="1">
    <location>
        <begin position="1"/>
        <end position="23"/>
    </location>
</feature>
<feature type="non-terminal residue" evidence="3">
    <location>
        <position position="107"/>
    </location>
</feature>
<accession>A0AAD8ZF72</accession>
<evidence type="ECO:0000313" key="3">
    <source>
        <dbReference type="EMBL" id="KAK1797920.1"/>
    </source>
</evidence>
<dbReference type="AlphaFoldDB" id="A0AAD8ZF72"/>
<evidence type="ECO:0000256" key="2">
    <source>
        <dbReference type="SAM" id="Phobius"/>
    </source>
</evidence>
<organism evidence="3 4">
    <name type="scientific">Electrophorus voltai</name>
    <dbReference type="NCBI Taxonomy" id="2609070"/>
    <lineage>
        <taxon>Eukaryota</taxon>
        <taxon>Metazoa</taxon>
        <taxon>Chordata</taxon>
        <taxon>Craniata</taxon>
        <taxon>Vertebrata</taxon>
        <taxon>Euteleostomi</taxon>
        <taxon>Actinopterygii</taxon>
        <taxon>Neopterygii</taxon>
        <taxon>Teleostei</taxon>
        <taxon>Ostariophysi</taxon>
        <taxon>Gymnotiformes</taxon>
        <taxon>Gymnotoidei</taxon>
        <taxon>Gymnotidae</taxon>
        <taxon>Electrophorus</taxon>
    </lineage>
</organism>
<comment type="caution">
    <text evidence="3">The sequence shown here is derived from an EMBL/GenBank/DDBJ whole genome shotgun (WGS) entry which is preliminary data.</text>
</comment>